<dbReference type="OrthoDB" id="436852at2759"/>
<dbReference type="SUPFAM" id="SSF57903">
    <property type="entry name" value="FYVE/PHD zinc finger"/>
    <property type="match status" value="1"/>
</dbReference>
<feature type="compositionally biased region" description="Acidic residues" evidence="1">
    <location>
        <begin position="586"/>
        <end position="596"/>
    </location>
</feature>
<proteinExistence type="predicted"/>
<name>A0A6A6FSU6_9PEZI</name>
<dbReference type="AlphaFoldDB" id="A0A6A6FSU6"/>
<feature type="region of interest" description="Disordered" evidence="1">
    <location>
        <begin position="708"/>
        <end position="737"/>
    </location>
</feature>
<dbReference type="Gene3D" id="3.30.40.10">
    <property type="entry name" value="Zinc/RING finger domain, C3HC4 (zinc finger)"/>
    <property type="match status" value="1"/>
</dbReference>
<reference evidence="2" key="1">
    <citation type="journal article" date="2020" name="Stud. Mycol.">
        <title>101 Dothideomycetes genomes: a test case for predicting lifestyles and emergence of pathogens.</title>
        <authorList>
            <person name="Haridas S."/>
            <person name="Albert R."/>
            <person name="Binder M."/>
            <person name="Bloem J."/>
            <person name="Labutti K."/>
            <person name="Salamov A."/>
            <person name="Andreopoulos B."/>
            <person name="Baker S."/>
            <person name="Barry K."/>
            <person name="Bills G."/>
            <person name="Bluhm B."/>
            <person name="Cannon C."/>
            <person name="Castanera R."/>
            <person name="Culley D."/>
            <person name="Daum C."/>
            <person name="Ezra D."/>
            <person name="Gonzalez J."/>
            <person name="Henrissat B."/>
            <person name="Kuo A."/>
            <person name="Liang C."/>
            <person name="Lipzen A."/>
            <person name="Lutzoni F."/>
            <person name="Magnuson J."/>
            <person name="Mondo S."/>
            <person name="Nolan M."/>
            <person name="Ohm R."/>
            <person name="Pangilinan J."/>
            <person name="Park H.-J."/>
            <person name="Ramirez L."/>
            <person name="Alfaro M."/>
            <person name="Sun H."/>
            <person name="Tritt A."/>
            <person name="Yoshinaga Y."/>
            <person name="Zwiers L.-H."/>
            <person name="Turgeon B."/>
            <person name="Goodwin S."/>
            <person name="Spatafora J."/>
            <person name="Crous P."/>
            <person name="Grigoriev I."/>
        </authorList>
    </citation>
    <scope>NUCLEOTIDE SEQUENCE</scope>
    <source>
        <strain evidence="2">SCOH1-5</strain>
    </source>
</reference>
<feature type="compositionally biased region" description="Low complexity" evidence="1">
    <location>
        <begin position="710"/>
        <end position="725"/>
    </location>
</feature>
<evidence type="ECO:0000256" key="1">
    <source>
        <dbReference type="SAM" id="MobiDB-lite"/>
    </source>
</evidence>
<feature type="compositionally biased region" description="Low complexity" evidence="1">
    <location>
        <begin position="499"/>
        <end position="516"/>
    </location>
</feature>
<evidence type="ECO:0000313" key="3">
    <source>
        <dbReference type="Proteomes" id="UP000799539"/>
    </source>
</evidence>
<feature type="compositionally biased region" description="Polar residues" evidence="1">
    <location>
        <begin position="351"/>
        <end position="369"/>
    </location>
</feature>
<feature type="region of interest" description="Disordered" evidence="1">
    <location>
        <begin position="665"/>
        <end position="688"/>
    </location>
</feature>
<dbReference type="Proteomes" id="UP000799539">
    <property type="component" value="Unassembled WGS sequence"/>
</dbReference>
<accession>A0A6A6FSU6</accession>
<evidence type="ECO:0008006" key="4">
    <source>
        <dbReference type="Google" id="ProtNLM"/>
    </source>
</evidence>
<protein>
    <recommendedName>
        <fullName evidence="4">Zinc finger PHD-type domain-containing protein</fullName>
    </recommendedName>
</protein>
<feature type="compositionally biased region" description="Low complexity" evidence="1">
    <location>
        <begin position="465"/>
        <end position="482"/>
    </location>
</feature>
<organism evidence="2 3">
    <name type="scientific">Cercospora zeae-maydis SCOH1-5</name>
    <dbReference type="NCBI Taxonomy" id="717836"/>
    <lineage>
        <taxon>Eukaryota</taxon>
        <taxon>Fungi</taxon>
        <taxon>Dikarya</taxon>
        <taxon>Ascomycota</taxon>
        <taxon>Pezizomycotina</taxon>
        <taxon>Dothideomycetes</taxon>
        <taxon>Dothideomycetidae</taxon>
        <taxon>Mycosphaerellales</taxon>
        <taxon>Mycosphaerellaceae</taxon>
        <taxon>Cercospora</taxon>
    </lineage>
</organism>
<feature type="compositionally biased region" description="Polar residues" evidence="1">
    <location>
        <begin position="726"/>
        <end position="737"/>
    </location>
</feature>
<evidence type="ECO:0000313" key="2">
    <source>
        <dbReference type="EMBL" id="KAF2216556.1"/>
    </source>
</evidence>
<feature type="compositionally biased region" description="Polar residues" evidence="1">
    <location>
        <begin position="599"/>
        <end position="609"/>
    </location>
</feature>
<dbReference type="InterPro" id="IPR013083">
    <property type="entry name" value="Znf_RING/FYVE/PHD"/>
</dbReference>
<dbReference type="EMBL" id="ML992664">
    <property type="protein sequence ID" value="KAF2216556.1"/>
    <property type="molecule type" value="Genomic_DNA"/>
</dbReference>
<feature type="region of interest" description="Disordered" evidence="1">
    <location>
        <begin position="349"/>
        <end position="371"/>
    </location>
</feature>
<gene>
    <name evidence="2" type="ORF">CERZMDRAFT_116457</name>
</gene>
<feature type="compositionally biased region" description="Polar residues" evidence="1">
    <location>
        <begin position="673"/>
        <end position="684"/>
    </location>
</feature>
<sequence>MGKGVGRERAQRHFAWWAAGFIGVKSTKREAMAEQTPHLHASPTEYSTMQMGRAWSDWWWCWRGHVGEREMQQHSNTAAIQEWMQGGRGGTAVIGRCHVSTPTCEEFIAASDMCCPDLALGNCRLAAVDWTFPSPGATPTSAAYTPNAFHTPKTASFPSHFHDAFATPQMATYTPIQPDFPDMHAAQRPHTAAPEVHRNTHLHMNPAQHAQAMPPPGPCLYQNFIMSPMYHHTSRPQTAAPVNESVTSDTAQMQTPPPTRGSSVKKPQLQEVAFGTPSTIASRRFASPQVVFQRPAQHPQMQLSPNMYQFGNFGPATAPGMPQVQLLWHQHGNPGGMQQQQPTLDDPFAPNASSSVQWSQNHLPQSVASPTAFDTPAMNSFSIQPATQRPATAVQLNYTADSVMTTTSVDPSLVYSSPIRPPLDFANETPKTKQTLQPSPLEPIPKPKGGRKTESKRAEHKRTDTTTTVASSSTASSSTLAAPRPVLQRSNTTGTARPQSVQSLSSAESLSRRNSVLHPPRTASPLKRVGRANLGSISENRKPRVPSVILTVDEFGRARAVRTDAPRENSPAKAMRERYPGLYDSDSSDEEEEGENDIPSRSTSFSFTKGQERTSKAAKLIPPIEGIDGLSIPRTSSAASMKVAPSRAAIAAAAQLRRGNSLRIRNPCRNGSLRGNNSALTSIDTAPMDMSSDRQSFIGSEDFNRGLTLSSGASSRRRSMMSSSSEHQPGVSSRFLPTTAGQAKRVRCLCGEDRENRERGPLVQCTSCTQYQHSSCVGGSQAGASRTCFLCTKPTTRLQVSNRRR</sequence>
<feature type="region of interest" description="Disordered" evidence="1">
    <location>
        <begin position="420"/>
        <end position="539"/>
    </location>
</feature>
<feature type="compositionally biased region" description="Polar residues" evidence="1">
    <location>
        <begin position="244"/>
        <end position="254"/>
    </location>
</feature>
<feature type="region of interest" description="Disordered" evidence="1">
    <location>
        <begin position="233"/>
        <end position="266"/>
    </location>
</feature>
<feature type="compositionally biased region" description="Basic and acidic residues" evidence="1">
    <location>
        <begin position="451"/>
        <end position="464"/>
    </location>
</feature>
<keyword evidence="3" id="KW-1185">Reference proteome</keyword>
<dbReference type="InterPro" id="IPR011011">
    <property type="entry name" value="Znf_FYVE_PHD"/>
</dbReference>
<feature type="region of interest" description="Disordered" evidence="1">
    <location>
        <begin position="561"/>
        <end position="615"/>
    </location>
</feature>
<feature type="compositionally biased region" description="Polar residues" evidence="1">
    <location>
        <begin position="488"/>
        <end position="498"/>
    </location>
</feature>